<evidence type="ECO:0000256" key="4">
    <source>
        <dbReference type="ARBA" id="ARBA00022827"/>
    </source>
</evidence>
<dbReference type="PANTHER" id="PTHR11985:SF15">
    <property type="entry name" value="GLYCEROL-3-PHOSPHATE DEHYDROGENASE, MITOCHONDRIAL"/>
    <property type="match status" value="1"/>
</dbReference>
<comment type="similarity">
    <text evidence="2 6">Belongs to the FAD-dependent glycerol-3-phosphate dehydrogenase family.</text>
</comment>
<feature type="domain" description="FAD dependent oxidoreductase" evidence="7">
    <location>
        <begin position="12"/>
        <end position="363"/>
    </location>
</feature>
<comment type="caution">
    <text evidence="9">The sequence shown here is derived from an EMBL/GenBank/DDBJ whole genome shotgun (WGS) entry which is preliminary data.</text>
</comment>
<keyword evidence="3 6" id="KW-0285">Flavoprotein</keyword>
<dbReference type="Pfam" id="PF01266">
    <property type="entry name" value="DAO"/>
    <property type="match status" value="1"/>
</dbReference>
<dbReference type="InterPro" id="IPR000447">
    <property type="entry name" value="G3P_DH_FAD-dep"/>
</dbReference>
<dbReference type="PANTHER" id="PTHR11985">
    <property type="entry name" value="GLYCEROL-3-PHOSPHATE DEHYDROGENASE"/>
    <property type="match status" value="1"/>
</dbReference>
<keyword evidence="10" id="KW-1185">Reference proteome</keyword>
<dbReference type="InterPro" id="IPR031656">
    <property type="entry name" value="DAO_C"/>
</dbReference>
<dbReference type="EMBL" id="JAFKCS010000003">
    <property type="protein sequence ID" value="MBN7819338.1"/>
    <property type="molecule type" value="Genomic_DNA"/>
</dbReference>
<dbReference type="Pfam" id="PF16901">
    <property type="entry name" value="DAO_C"/>
    <property type="match status" value="1"/>
</dbReference>
<dbReference type="PROSITE" id="PS00978">
    <property type="entry name" value="FAD_G3PDH_2"/>
    <property type="match status" value="1"/>
</dbReference>
<dbReference type="EC" id="1.1.5.3" evidence="6"/>
<keyword evidence="4" id="KW-0274">FAD</keyword>
<dbReference type="Gene3D" id="3.50.50.60">
    <property type="entry name" value="FAD/NAD(P)-binding domain"/>
    <property type="match status" value="1"/>
</dbReference>
<evidence type="ECO:0000256" key="2">
    <source>
        <dbReference type="ARBA" id="ARBA00007330"/>
    </source>
</evidence>
<dbReference type="PRINTS" id="PR01001">
    <property type="entry name" value="FADG3PDH"/>
</dbReference>
<evidence type="ECO:0000256" key="1">
    <source>
        <dbReference type="ARBA" id="ARBA00001974"/>
    </source>
</evidence>
<dbReference type="NCBIfam" id="NF008899">
    <property type="entry name" value="PRK12266.1"/>
    <property type="match status" value="1"/>
</dbReference>
<gene>
    <name evidence="9" type="primary">glpD</name>
    <name evidence="9" type="ORF">J0A65_05645</name>
</gene>
<name>A0ABS3CQG8_9ALTE</name>
<dbReference type="SUPFAM" id="SSF51905">
    <property type="entry name" value="FAD/NAD(P)-binding domain"/>
    <property type="match status" value="1"/>
</dbReference>
<dbReference type="Gene3D" id="1.10.8.870">
    <property type="entry name" value="Alpha-glycerophosphate oxidase, cap domain"/>
    <property type="match status" value="1"/>
</dbReference>
<dbReference type="InterPro" id="IPR006076">
    <property type="entry name" value="FAD-dep_OxRdtase"/>
</dbReference>
<evidence type="ECO:0000259" key="8">
    <source>
        <dbReference type="Pfam" id="PF16901"/>
    </source>
</evidence>
<dbReference type="GO" id="GO:0004368">
    <property type="term" value="F:glycerol-3-phosphate dehydrogenase (quinone) activity"/>
    <property type="evidence" value="ECO:0007669"/>
    <property type="project" value="UniProtKB-EC"/>
</dbReference>
<feature type="domain" description="Alpha-glycerophosphate oxidase C-terminal" evidence="8">
    <location>
        <begin position="386"/>
        <end position="487"/>
    </location>
</feature>
<dbReference type="Gene3D" id="6.10.250.1890">
    <property type="match status" value="1"/>
</dbReference>
<protein>
    <recommendedName>
        <fullName evidence="6">Glycerol-3-phosphate dehydrogenase</fullName>
        <ecNumber evidence="6">1.1.5.3</ecNumber>
    </recommendedName>
</protein>
<dbReference type="InterPro" id="IPR038299">
    <property type="entry name" value="DAO_C_sf"/>
</dbReference>
<dbReference type="NCBIfam" id="NF009906">
    <property type="entry name" value="PRK13369.1"/>
    <property type="match status" value="1"/>
</dbReference>
<comment type="catalytic activity">
    <reaction evidence="6">
        <text>a quinone + sn-glycerol 3-phosphate = dihydroxyacetone phosphate + a quinol</text>
        <dbReference type="Rhea" id="RHEA:18977"/>
        <dbReference type="ChEBI" id="CHEBI:24646"/>
        <dbReference type="ChEBI" id="CHEBI:57597"/>
        <dbReference type="ChEBI" id="CHEBI:57642"/>
        <dbReference type="ChEBI" id="CHEBI:132124"/>
        <dbReference type="EC" id="1.1.5.3"/>
    </reaction>
</comment>
<dbReference type="InterPro" id="IPR036188">
    <property type="entry name" value="FAD/NAD-bd_sf"/>
</dbReference>
<accession>A0ABS3CQG8</accession>
<keyword evidence="5 6" id="KW-0560">Oxidoreductase</keyword>
<evidence type="ECO:0000313" key="9">
    <source>
        <dbReference type="EMBL" id="MBN7819338.1"/>
    </source>
</evidence>
<proteinExistence type="inferred from homology"/>
<evidence type="ECO:0000256" key="3">
    <source>
        <dbReference type="ARBA" id="ARBA00022630"/>
    </source>
</evidence>
<dbReference type="Proteomes" id="UP000663992">
    <property type="component" value="Unassembled WGS sequence"/>
</dbReference>
<sequence>MLKEWPVDKFNLLVVGGGINGVGIAADAAGRGLSVLLCEQQDLGWATSSSSSKLIHGGLRYLEQYEFRLVHHALAEREVLLKNAPHIIRPLRFRLPHRPHLRPAWMIRTGLFLYDHLATRVSLPASARVRMDEQSPLLADIDTCFEYSDGWVDDARLVSLVAQQARNHGALILPRTRCTAARRENGAWRVELTDPLGQIREVLAKTLVNAAGPWVGRFLQDGVKEHTHNSIRLVQGSHIIVPRVNDQSYAYILQHTDGRIVFVIPYEQQFSLIGTTEVEYQGDPGQVQISQGEIDYLLGVVNSYFKVKLTAEQIVHSFSGVRPLLDDHQDSAGKVTRDYRFELSEEDSDAPLLTIFGGKITTYRRLAQAAVNKLATYFPEMGRPWTASAALPGGDFEHLDSLIKELTGTWSWLDTKVLGRYAKQYGTLTNALLAGCQSMMDLGKHFGQGLYQKEVDYLCEQEWALSAEDILWRRTKLGLHFSSAQREQLAKYLQCKA</sequence>
<evidence type="ECO:0000313" key="10">
    <source>
        <dbReference type="Proteomes" id="UP000663992"/>
    </source>
</evidence>
<dbReference type="PROSITE" id="PS00977">
    <property type="entry name" value="FAD_G3PDH_1"/>
    <property type="match status" value="1"/>
</dbReference>
<comment type="cofactor">
    <cofactor evidence="1 6">
        <name>FAD</name>
        <dbReference type="ChEBI" id="CHEBI:57692"/>
    </cofactor>
</comment>
<evidence type="ECO:0000259" key="7">
    <source>
        <dbReference type="Pfam" id="PF01266"/>
    </source>
</evidence>
<evidence type="ECO:0000256" key="6">
    <source>
        <dbReference type="RuleBase" id="RU361217"/>
    </source>
</evidence>
<evidence type="ECO:0000256" key="5">
    <source>
        <dbReference type="ARBA" id="ARBA00023002"/>
    </source>
</evidence>
<organism evidence="9 10">
    <name type="scientific">Bowmanella yangjiangensis</name>
    <dbReference type="NCBI Taxonomy" id="2811230"/>
    <lineage>
        <taxon>Bacteria</taxon>
        <taxon>Pseudomonadati</taxon>
        <taxon>Pseudomonadota</taxon>
        <taxon>Gammaproteobacteria</taxon>
        <taxon>Alteromonadales</taxon>
        <taxon>Alteromonadaceae</taxon>
        <taxon>Bowmanella</taxon>
    </lineage>
</organism>
<dbReference type="Gene3D" id="3.30.9.10">
    <property type="entry name" value="D-Amino Acid Oxidase, subunit A, domain 2"/>
    <property type="match status" value="1"/>
</dbReference>
<reference evidence="9 10" key="1">
    <citation type="submission" date="2021-03" db="EMBL/GenBank/DDBJ databases">
        <title>novel species isolated from a fishpond in China.</title>
        <authorList>
            <person name="Lu H."/>
            <person name="Cai Z."/>
        </authorList>
    </citation>
    <scope>NUCLEOTIDE SEQUENCE [LARGE SCALE GENOMIC DNA]</scope>
    <source>
        <strain evidence="9 10">Y57</strain>
    </source>
</reference>